<evidence type="ECO:0000256" key="1">
    <source>
        <dbReference type="SAM" id="MobiDB-lite"/>
    </source>
</evidence>
<name>A0A8T0XU91_PANVG</name>
<evidence type="ECO:0000313" key="3">
    <source>
        <dbReference type="Proteomes" id="UP000823388"/>
    </source>
</evidence>
<comment type="caution">
    <text evidence="2">The sequence shown here is derived from an EMBL/GenBank/DDBJ whole genome shotgun (WGS) entry which is preliminary data.</text>
</comment>
<sequence length="103" mass="11418">MGSRKVGASRRAQTNWLDGRIGAGDHPRPATAQAHDATRREPPRPLLWWLWAGLLPPRFSDDHRRPSTQRRCAPARPGQGPNLTALAAQMDQAHVDVWPSGVM</sequence>
<accession>A0A8T0XU91</accession>
<proteinExistence type="predicted"/>
<feature type="region of interest" description="Disordered" evidence="1">
    <location>
        <begin position="59"/>
        <end position="80"/>
    </location>
</feature>
<protein>
    <submittedName>
        <fullName evidence="2">Uncharacterized protein</fullName>
    </submittedName>
</protein>
<organism evidence="2 3">
    <name type="scientific">Panicum virgatum</name>
    <name type="common">Blackwell switchgrass</name>
    <dbReference type="NCBI Taxonomy" id="38727"/>
    <lineage>
        <taxon>Eukaryota</taxon>
        <taxon>Viridiplantae</taxon>
        <taxon>Streptophyta</taxon>
        <taxon>Embryophyta</taxon>
        <taxon>Tracheophyta</taxon>
        <taxon>Spermatophyta</taxon>
        <taxon>Magnoliopsida</taxon>
        <taxon>Liliopsida</taxon>
        <taxon>Poales</taxon>
        <taxon>Poaceae</taxon>
        <taxon>PACMAD clade</taxon>
        <taxon>Panicoideae</taxon>
        <taxon>Panicodae</taxon>
        <taxon>Paniceae</taxon>
        <taxon>Panicinae</taxon>
        <taxon>Panicum</taxon>
        <taxon>Panicum sect. Hiantes</taxon>
    </lineage>
</organism>
<gene>
    <name evidence="2" type="ORF">PVAP13_1KG111073</name>
</gene>
<feature type="region of interest" description="Disordered" evidence="1">
    <location>
        <begin position="1"/>
        <end position="40"/>
    </location>
</feature>
<dbReference type="EMBL" id="CM029037">
    <property type="protein sequence ID" value="KAG2661796.1"/>
    <property type="molecule type" value="Genomic_DNA"/>
</dbReference>
<reference evidence="2" key="1">
    <citation type="submission" date="2020-05" db="EMBL/GenBank/DDBJ databases">
        <title>WGS assembly of Panicum virgatum.</title>
        <authorList>
            <person name="Lovell J.T."/>
            <person name="Jenkins J."/>
            <person name="Shu S."/>
            <person name="Juenger T.E."/>
            <person name="Schmutz J."/>
        </authorList>
    </citation>
    <scope>NUCLEOTIDE SEQUENCE</scope>
    <source>
        <strain evidence="2">AP13</strain>
    </source>
</reference>
<dbReference type="AlphaFoldDB" id="A0A8T0XU91"/>
<evidence type="ECO:0000313" key="2">
    <source>
        <dbReference type="EMBL" id="KAG2661796.1"/>
    </source>
</evidence>
<dbReference type="Proteomes" id="UP000823388">
    <property type="component" value="Chromosome 1K"/>
</dbReference>
<keyword evidence="3" id="KW-1185">Reference proteome</keyword>